<protein>
    <recommendedName>
        <fullName evidence="3">YCII-related domain-containing protein</fullName>
    </recommendedName>
</protein>
<evidence type="ECO:0000313" key="2">
    <source>
        <dbReference type="Proteomes" id="UP000295124"/>
    </source>
</evidence>
<dbReference type="RefSeq" id="WP_132165840.1">
    <property type="nucleotide sequence ID" value="NZ_SMKX01000009.1"/>
</dbReference>
<accession>A0A4R4ZUV9</accession>
<dbReference type="InterPro" id="IPR011008">
    <property type="entry name" value="Dimeric_a/b-barrel"/>
</dbReference>
<comment type="caution">
    <text evidence="1">The sequence shown here is derived from an EMBL/GenBank/DDBJ whole genome shotgun (WGS) entry which is preliminary data.</text>
</comment>
<dbReference type="EMBL" id="SMKX01000009">
    <property type="protein sequence ID" value="TDD61974.1"/>
    <property type="molecule type" value="Genomic_DNA"/>
</dbReference>
<evidence type="ECO:0000313" key="1">
    <source>
        <dbReference type="EMBL" id="TDD61974.1"/>
    </source>
</evidence>
<organism evidence="1 2">
    <name type="scientific">Kribbella antibiotica</name>
    <dbReference type="NCBI Taxonomy" id="190195"/>
    <lineage>
        <taxon>Bacteria</taxon>
        <taxon>Bacillati</taxon>
        <taxon>Actinomycetota</taxon>
        <taxon>Actinomycetes</taxon>
        <taxon>Propionibacteriales</taxon>
        <taxon>Kribbellaceae</taxon>
        <taxon>Kribbella</taxon>
    </lineage>
</organism>
<proteinExistence type="predicted"/>
<sequence>MRFLLILHGETRADLHRSTFEQTAHEAGELIGGELLAHQQLTVTLPDRAGPAPIDAYYLIDVEDQARAVELARLLPDACTEGRYVEIRALMRRALTQYVES</sequence>
<keyword evidence="2" id="KW-1185">Reference proteome</keyword>
<dbReference type="SUPFAM" id="SSF54909">
    <property type="entry name" value="Dimeric alpha+beta barrel"/>
    <property type="match status" value="1"/>
</dbReference>
<dbReference type="AlphaFoldDB" id="A0A4R4ZUV9"/>
<gene>
    <name evidence="1" type="ORF">E1263_04975</name>
</gene>
<dbReference type="OrthoDB" id="3830848at2"/>
<evidence type="ECO:0008006" key="3">
    <source>
        <dbReference type="Google" id="ProtNLM"/>
    </source>
</evidence>
<name>A0A4R4ZUV9_9ACTN</name>
<dbReference type="Gene3D" id="3.30.70.1060">
    <property type="entry name" value="Dimeric alpha+beta barrel"/>
    <property type="match status" value="1"/>
</dbReference>
<reference evidence="1 2" key="1">
    <citation type="submission" date="2019-03" db="EMBL/GenBank/DDBJ databases">
        <title>Draft genome sequences of novel Actinobacteria.</title>
        <authorList>
            <person name="Sahin N."/>
            <person name="Ay H."/>
            <person name="Saygin H."/>
        </authorList>
    </citation>
    <scope>NUCLEOTIDE SEQUENCE [LARGE SCALE GENOMIC DNA]</scope>
    <source>
        <strain evidence="1 2">JCM 13523</strain>
    </source>
</reference>
<dbReference type="Proteomes" id="UP000295124">
    <property type="component" value="Unassembled WGS sequence"/>
</dbReference>